<dbReference type="InterPro" id="IPR023485">
    <property type="entry name" value="Ptyr_pPase"/>
</dbReference>
<evidence type="ECO:0000256" key="3">
    <source>
        <dbReference type="ARBA" id="ARBA00022912"/>
    </source>
</evidence>
<feature type="active site" description="Nucleophile" evidence="4">
    <location>
        <position position="15"/>
    </location>
</feature>
<dbReference type="PANTHER" id="PTHR11717:SF31">
    <property type="entry name" value="LOW MOLECULAR WEIGHT PROTEIN-TYROSINE-PHOSPHATASE ETP-RELATED"/>
    <property type="match status" value="1"/>
</dbReference>
<reference evidence="6 7" key="1">
    <citation type="submission" date="2018-09" db="EMBL/GenBank/DDBJ databases">
        <title>Glutamicibacter mishrai S5-52T (LMG 29155T = KCTC 39846T).</title>
        <authorList>
            <person name="Das S.K."/>
        </authorList>
    </citation>
    <scope>NUCLEOTIDE SEQUENCE [LARGE SCALE GENOMIC DNA]</scope>
    <source>
        <strain evidence="6 7">S5-52</strain>
    </source>
</reference>
<evidence type="ECO:0000313" key="6">
    <source>
        <dbReference type="EMBL" id="QIV86463.1"/>
    </source>
</evidence>
<dbReference type="InterPro" id="IPR017867">
    <property type="entry name" value="Tyr_phospatase_low_mol_wt"/>
</dbReference>
<protein>
    <recommendedName>
        <fullName evidence="5">Phosphotyrosine protein phosphatase I domain-containing protein</fullName>
    </recommendedName>
</protein>
<dbReference type="SUPFAM" id="SSF52788">
    <property type="entry name" value="Phosphotyrosine protein phosphatases I"/>
    <property type="match status" value="1"/>
</dbReference>
<feature type="active site" evidence="4">
    <location>
        <position position="21"/>
    </location>
</feature>
<gene>
    <name evidence="6" type="ORF">D3791_04585</name>
</gene>
<dbReference type="AlphaFoldDB" id="A0A6H0SG11"/>
<dbReference type="GO" id="GO:0004725">
    <property type="term" value="F:protein tyrosine phosphatase activity"/>
    <property type="evidence" value="ECO:0007669"/>
    <property type="project" value="InterPro"/>
</dbReference>
<evidence type="ECO:0000256" key="1">
    <source>
        <dbReference type="ARBA" id="ARBA00011063"/>
    </source>
</evidence>
<dbReference type="SMART" id="SM00226">
    <property type="entry name" value="LMWPc"/>
    <property type="match status" value="1"/>
</dbReference>
<dbReference type="InterPro" id="IPR050438">
    <property type="entry name" value="LMW_PTPase"/>
</dbReference>
<keyword evidence="7" id="KW-1185">Reference proteome</keyword>
<evidence type="ECO:0000256" key="2">
    <source>
        <dbReference type="ARBA" id="ARBA00022801"/>
    </source>
</evidence>
<dbReference type="RefSeq" id="WP_172511404.1">
    <property type="nucleotide sequence ID" value="NZ_CP032549.1"/>
</dbReference>
<dbReference type="Gene3D" id="3.40.50.2300">
    <property type="match status" value="1"/>
</dbReference>
<dbReference type="PRINTS" id="PR00719">
    <property type="entry name" value="LMWPTPASE"/>
</dbReference>
<evidence type="ECO:0000313" key="7">
    <source>
        <dbReference type="Proteomes" id="UP000502331"/>
    </source>
</evidence>
<keyword evidence="2" id="KW-0378">Hydrolase</keyword>
<proteinExistence type="inferred from homology"/>
<dbReference type="Pfam" id="PF01451">
    <property type="entry name" value="LMWPc"/>
    <property type="match status" value="1"/>
</dbReference>
<dbReference type="PANTHER" id="PTHR11717">
    <property type="entry name" value="LOW MOLECULAR WEIGHT PROTEIN TYROSINE PHOSPHATASE"/>
    <property type="match status" value="1"/>
</dbReference>
<keyword evidence="3" id="KW-0904">Protein phosphatase</keyword>
<dbReference type="Proteomes" id="UP000502331">
    <property type="component" value="Chromosome"/>
</dbReference>
<evidence type="ECO:0000256" key="4">
    <source>
        <dbReference type="PIRSR" id="PIRSR617867-1"/>
    </source>
</evidence>
<feature type="domain" description="Phosphotyrosine protein phosphatase I" evidence="5">
    <location>
        <begin position="9"/>
        <end position="183"/>
    </location>
</feature>
<sequence>MNQQSNNSFHLLTVCTGNICRSPLAEALFQDAYEADPDVYVSSAGLEALVGFPMDEQAAKQLVRLGGNPDDLFAEQFEDEHARSSNLILTMSLAQRQQITRDFPRAALRTFTLAEFAEIAVAAVNESGSSLPLAGLLAYARKHRGSHKVDSSKDVQDPFRQPDPVHEATADHIHRLAQQIIHASSEAR</sequence>
<accession>A0A6H0SG11</accession>
<evidence type="ECO:0000259" key="5">
    <source>
        <dbReference type="SMART" id="SM00226"/>
    </source>
</evidence>
<comment type="similarity">
    <text evidence="1">Belongs to the low molecular weight phosphotyrosine protein phosphatase family.</text>
</comment>
<name>A0A6H0SG11_9MICC</name>
<dbReference type="EMBL" id="CP032549">
    <property type="protein sequence ID" value="QIV86463.1"/>
    <property type="molecule type" value="Genomic_DNA"/>
</dbReference>
<organism evidence="6 7">
    <name type="scientific">Glutamicibacter mishrai</name>
    <dbReference type="NCBI Taxonomy" id="1775880"/>
    <lineage>
        <taxon>Bacteria</taxon>
        <taxon>Bacillati</taxon>
        <taxon>Actinomycetota</taxon>
        <taxon>Actinomycetes</taxon>
        <taxon>Micrococcales</taxon>
        <taxon>Micrococcaceae</taxon>
        <taxon>Glutamicibacter</taxon>
    </lineage>
</organism>
<dbReference type="InterPro" id="IPR036196">
    <property type="entry name" value="Ptyr_pPase_sf"/>
</dbReference>